<dbReference type="PANTHER" id="PTHR33677">
    <property type="entry name" value="TRANSCRIPTIONAL REPRESSOR FRMR-RELATED"/>
    <property type="match status" value="1"/>
</dbReference>
<evidence type="ECO:0000313" key="1">
    <source>
        <dbReference type="EMBL" id="GHF63244.1"/>
    </source>
</evidence>
<name>A0A7W8NU73_9DEIO</name>
<dbReference type="GO" id="GO:0046872">
    <property type="term" value="F:metal ion binding"/>
    <property type="evidence" value="ECO:0007669"/>
    <property type="project" value="InterPro"/>
</dbReference>
<dbReference type="Proteomes" id="UP000539473">
    <property type="component" value="Unassembled WGS sequence"/>
</dbReference>
<comment type="caution">
    <text evidence="2">The sequence shown here is derived from an EMBL/GenBank/DDBJ whole genome shotgun (WGS) entry which is preliminary data.</text>
</comment>
<dbReference type="GO" id="GO:0045892">
    <property type="term" value="P:negative regulation of DNA-templated transcription"/>
    <property type="evidence" value="ECO:0007669"/>
    <property type="project" value="UniProtKB-ARBA"/>
</dbReference>
<gene>
    <name evidence="1" type="ORF">GCM10017781_43980</name>
    <name evidence="2" type="ORF">HNQ07_004537</name>
</gene>
<organism evidence="2 3">
    <name type="scientific">Deinococcus metalli</name>
    <dbReference type="NCBI Taxonomy" id="1141878"/>
    <lineage>
        <taxon>Bacteria</taxon>
        <taxon>Thermotogati</taxon>
        <taxon>Deinococcota</taxon>
        <taxon>Deinococci</taxon>
        <taxon>Deinococcales</taxon>
        <taxon>Deinococcaceae</taxon>
        <taxon>Deinococcus</taxon>
    </lineage>
</organism>
<accession>A0A7W8NU73</accession>
<reference evidence="1" key="1">
    <citation type="journal article" date="2014" name="Int. J. Syst. Evol. Microbiol.">
        <title>Complete genome of a new Firmicutes species belonging to the dominant human colonic microbiota ('Ruminococcus bicirculans') reveals two chromosomes and a selective capacity to utilize plant glucans.</title>
        <authorList>
            <consortium name="NISC Comparative Sequencing Program"/>
            <person name="Wegmann U."/>
            <person name="Louis P."/>
            <person name="Goesmann A."/>
            <person name="Henrissat B."/>
            <person name="Duncan S.H."/>
            <person name="Flint H.J."/>
        </authorList>
    </citation>
    <scope>NUCLEOTIDE SEQUENCE</scope>
    <source>
        <strain evidence="1">CGMCC 1.18437</strain>
    </source>
</reference>
<dbReference type="CDD" id="cd10148">
    <property type="entry name" value="CsoR-like_DUF156"/>
    <property type="match status" value="1"/>
</dbReference>
<reference evidence="4" key="2">
    <citation type="journal article" date="2019" name="Int. J. Syst. Evol. Microbiol.">
        <title>The Global Catalogue of Microorganisms (GCM) 10K type strain sequencing project: providing services to taxonomists for standard genome sequencing and annotation.</title>
        <authorList>
            <consortium name="The Broad Institute Genomics Platform"/>
            <consortium name="The Broad Institute Genome Sequencing Center for Infectious Disease"/>
            <person name="Wu L."/>
            <person name="Ma J."/>
        </authorList>
    </citation>
    <scope>NUCLEOTIDE SEQUENCE [LARGE SCALE GENOMIC DNA]</scope>
    <source>
        <strain evidence="4">CGMCC 1.18437</strain>
    </source>
</reference>
<dbReference type="Gene3D" id="1.20.58.1000">
    <property type="entry name" value="Metal-sensitive repressor, helix protomer"/>
    <property type="match status" value="1"/>
</dbReference>
<evidence type="ECO:0000313" key="2">
    <source>
        <dbReference type="EMBL" id="MBB5379027.1"/>
    </source>
</evidence>
<evidence type="ECO:0000313" key="3">
    <source>
        <dbReference type="Proteomes" id="UP000539473"/>
    </source>
</evidence>
<proteinExistence type="predicted"/>
<keyword evidence="2" id="KW-0238">DNA-binding</keyword>
<dbReference type="InterPro" id="IPR003735">
    <property type="entry name" value="Metal_Tscrpt_repr"/>
</dbReference>
<reference evidence="1" key="4">
    <citation type="submission" date="2024-05" db="EMBL/GenBank/DDBJ databases">
        <authorList>
            <person name="Sun Q."/>
            <person name="Zhou Y."/>
        </authorList>
    </citation>
    <scope>NUCLEOTIDE SEQUENCE</scope>
    <source>
        <strain evidence="1">CGMCC 1.18437</strain>
    </source>
</reference>
<dbReference type="RefSeq" id="WP_184115975.1">
    <property type="nucleotide sequence ID" value="NZ_BNAJ01000018.1"/>
</dbReference>
<dbReference type="InterPro" id="IPR038390">
    <property type="entry name" value="Metal_Tscrpt_repr_sf"/>
</dbReference>
<dbReference type="Pfam" id="PF02583">
    <property type="entry name" value="Trns_repr_metal"/>
    <property type="match status" value="1"/>
</dbReference>
<reference evidence="2 3" key="3">
    <citation type="submission" date="2020-08" db="EMBL/GenBank/DDBJ databases">
        <title>Genomic Encyclopedia of Type Strains, Phase IV (KMG-IV): sequencing the most valuable type-strain genomes for metagenomic binning, comparative biology and taxonomic classification.</title>
        <authorList>
            <person name="Goeker M."/>
        </authorList>
    </citation>
    <scope>NUCLEOTIDE SEQUENCE [LARGE SCALE GENOMIC DNA]</scope>
    <source>
        <strain evidence="2 3">DSM 27521</strain>
    </source>
</reference>
<keyword evidence="4" id="KW-1185">Reference proteome</keyword>
<dbReference type="Proteomes" id="UP000619376">
    <property type="component" value="Unassembled WGS sequence"/>
</dbReference>
<evidence type="ECO:0000313" key="4">
    <source>
        <dbReference type="Proteomes" id="UP000619376"/>
    </source>
</evidence>
<dbReference type="GO" id="GO:0003677">
    <property type="term" value="F:DNA binding"/>
    <property type="evidence" value="ECO:0007669"/>
    <property type="project" value="UniProtKB-KW"/>
</dbReference>
<sequence length="89" mass="9657">MTGGQPDAASDQLLLNRLRRIEGQVRGLQRMVEEGRDCHEILTLISGIRSALDASGSAILEQYASGCRPGSGDAITPQDVVRALRLLRR</sequence>
<protein>
    <submittedName>
        <fullName evidence="2">DNA-binding FrmR family transcriptional regulator</fullName>
    </submittedName>
</protein>
<dbReference type="PANTHER" id="PTHR33677:SF5">
    <property type="entry name" value="TRANSCRIPTIONAL REPRESSOR FRMR"/>
    <property type="match status" value="1"/>
</dbReference>
<dbReference type="AlphaFoldDB" id="A0A7W8NU73"/>
<dbReference type="EMBL" id="BNAJ01000018">
    <property type="protein sequence ID" value="GHF63244.1"/>
    <property type="molecule type" value="Genomic_DNA"/>
</dbReference>
<dbReference type="EMBL" id="JACHFK010000018">
    <property type="protein sequence ID" value="MBB5379027.1"/>
    <property type="molecule type" value="Genomic_DNA"/>
</dbReference>